<dbReference type="Pfam" id="PF12706">
    <property type="entry name" value="Lactamase_B_2"/>
    <property type="match status" value="1"/>
</dbReference>
<dbReference type="PANTHER" id="PTHR15032:SF4">
    <property type="entry name" value="N-ACYL-PHOSPHATIDYLETHANOLAMINE-HYDROLYZING PHOSPHOLIPASE D"/>
    <property type="match status" value="1"/>
</dbReference>
<name>A0A0C5V0W9_9GAMM</name>
<organism evidence="2 3">
    <name type="scientific">Gynuella sunshinyii YC6258</name>
    <dbReference type="NCBI Taxonomy" id="1445510"/>
    <lineage>
        <taxon>Bacteria</taxon>
        <taxon>Pseudomonadati</taxon>
        <taxon>Pseudomonadota</taxon>
        <taxon>Gammaproteobacteria</taxon>
        <taxon>Oceanospirillales</taxon>
        <taxon>Saccharospirillaceae</taxon>
        <taxon>Gynuella</taxon>
    </lineage>
</organism>
<dbReference type="Gene3D" id="3.60.15.10">
    <property type="entry name" value="Ribonuclease Z/Hydroxyacylglutathione hydrolase-like"/>
    <property type="match status" value="1"/>
</dbReference>
<evidence type="ECO:0000313" key="2">
    <source>
        <dbReference type="EMBL" id="AJQ93170.1"/>
    </source>
</evidence>
<dbReference type="RefSeq" id="WP_044619740.1">
    <property type="nucleotide sequence ID" value="NZ_CP007142.1"/>
</dbReference>
<sequence length="345" mass="39092">MTTSLLKPVATPAAARKETSSRYDNGRFYNLDPTEKVPHQLWKIFKALLFGNYPRRVPDKYIPIQTLTAAILDNLAEDAAVAYRLGHSSLLLKLDGHFWLTDPVFSERASPVQFLGSRRFHQPPISVSELPPIKAVILSHNHYDHLDKHTILQLADKVEYFVTPVGVGLDLQKWGIDPVCIIECDWWQSIRIGETEFTATPAQHFSGRSLGDRDGTLWCSWVIKGQQKKLFFSGDSGYFSGFKHIGQEYGPFDITFIETGAYSDLWPDVHMTPEQSVQAHIDLRGKGMVPIHNGTFSLSFHPWDEPFERVSKAAQEQQVTLHTPLIGAPLDLDEPGETEAWWRLE</sequence>
<dbReference type="OrthoDB" id="9805728at2"/>
<dbReference type="SUPFAM" id="SSF56281">
    <property type="entry name" value="Metallo-hydrolase/oxidoreductase"/>
    <property type="match status" value="1"/>
</dbReference>
<dbReference type="InterPro" id="IPR036866">
    <property type="entry name" value="RibonucZ/Hydroxyglut_hydro"/>
</dbReference>
<gene>
    <name evidence="2" type="ORF">YC6258_01122</name>
</gene>
<keyword evidence="2" id="KW-0378">Hydrolase</keyword>
<dbReference type="PATRIC" id="fig|1445510.3.peg.1095"/>
<keyword evidence="3" id="KW-1185">Reference proteome</keyword>
<proteinExistence type="predicted"/>
<dbReference type="HOGENOM" id="CLU_020884_0_2_6"/>
<feature type="domain" description="Metallo-beta-lactamase" evidence="1">
    <location>
        <begin position="100"/>
        <end position="292"/>
    </location>
</feature>
<dbReference type="AlphaFoldDB" id="A0A0C5V0W9"/>
<protein>
    <submittedName>
        <fullName evidence="2">Putative Zn-dependent hydrolase of the beta-lactamase fold</fullName>
    </submittedName>
</protein>
<dbReference type="InterPro" id="IPR001279">
    <property type="entry name" value="Metallo-B-lactamas"/>
</dbReference>
<dbReference type="STRING" id="1445510.YC6258_01122"/>
<evidence type="ECO:0000313" key="3">
    <source>
        <dbReference type="Proteomes" id="UP000032266"/>
    </source>
</evidence>
<reference evidence="2 3" key="1">
    <citation type="submission" date="2014-01" db="EMBL/GenBank/DDBJ databases">
        <title>Full genme sequencing of cellulolytic bacterium Gynuella sunshinyii YC6258T gen. nov., sp. nov.</title>
        <authorList>
            <person name="Khan H."/>
            <person name="Chung E.J."/>
            <person name="Chung Y.R."/>
        </authorList>
    </citation>
    <scope>NUCLEOTIDE SEQUENCE [LARGE SCALE GENOMIC DNA]</scope>
    <source>
        <strain evidence="2 3">YC6258</strain>
    </source>
</reference>
<evidence type="ECO:0000259" key="1">
    <source>
        <dbReference type="Pfam" id="PF12706"/>
    </source>
</evidence>
<dbReference type="PANTHER" id="PTHR15032">
    <property type="entry name" value="N-ACYL-PHOSPHATIDYLETHANOLAMINE-HYDROLYZING PHOSPHOLIPASE D"/>
    <property type="match status" value="1"/>
</dbReference>
<accession>A0A0C5V0W9</accession>
<dbReference type="EMBL" id="CP007142">
    <property type="protein sequence ID" value="AJQ93170.1"/>
    <property type="molecule type" value="Genomic_DNA"/>
</dbReference>
<dbReference type="GO" id="GO:0016787">
    <property type="term" value="F:hydrolase activity"/>
    <property type="evidence" value="ECO:0007669"/>
    <property type="project" value="UniProtKB-KW"/>
</dbReference>
<dbReference type="KEGG" id="gsn:YC6258_01122"/>
<dbReference type="Proteomes" id="UP000032266">
    <property type="component" value="Chromosome"/>
</dbReference>
<dbReference type="GO" id="GO:0005737">
    <property type="term" value="C:cytoplasm"/>
    <property type="evidence" value="ECO:0007669"/>
    <property type="project" value="TreeGrafter"/>
</dbReference>